<feature type="signal peptide" evidence="2">
    <location>
        <begin position="1"/>
        <end position="23"/>
    </location>
</feature>
<organism evidence="4 5">
    <name type="scientific">Bifidobacterium pseudolongum subsp. globosum</name>
    <dbReference type="NCBI Taxonomy" id="1690"/>
    <lineage>
        <taxon>Bacteria</taxon>
        <taxon>Bacillati</taxon>
        <taxon>Actinomycetota</taxon>
        <taxon>Actinomycetes</taxon>
        <taxon>Bifidobacteriales</taxon>
        <taxon>Bifidobacteriaceae</taxon>
        <taxon>Bifidobacterium</taxon>
    </lineage>
</organism>
<dbReference type="PANTHER" id="PTHR22901:SF0">
    <property type="entry name" value="SIALATE O-ACETYLESTERASE"/>
    <property type="match status" value="1"/>
</dbReference>
<reference evidence="4 5" key="1">
    <citation type="submission" date="2018-12" db="EMBL/GenBank/DDBJ databases">
        <title>Unveiling genomic diversity among members of the Bifidobacterium pseudolongum species, a widely distributed gut commensal of the animal kingdom.</title>
        <authorList>
            <person name="Lugli G.A."/>
            <person name="Duranti S."/>
            <person name="Albert K."/>
            <person name="Mancabelli L."/>
            <person name="Napoli S."/>
            <person name="Viappiani A."/>
            <person name="Anzalone R."/>
            <person name="Longhi G."/>
            <person name="Milani C."/>
            <person name="Turroni F."/>
            <person name="Alessandri G."/>
            <person name="Sela D.A."/>
            <person name="Van Sinderen D."/>
            <person name="Ventura M."/>
        </authorList>
    </citation>
    <scope>NUCLEOTIDE SEQUENCE [LARGE SCALE GENOMIC DNA]</scope>
    <source>
        <strain evidence="4 5">2003B</strain>
    </source>
</reference>
<evidence type="ECO:0000259" key="3">
    <source>
        <dbReference type="Pfam" id="PF03629"/>
    </source>
</evidence>
<dbReference type="InterPro" id="IPR036514">
    <property type="entry name" value="SGNH_hydro_sf"/>
</dbReference>
<dbReference type="GO" id="GO:0001681">
    <property type="term" value="F:sialate O-acetylesterase activity"/>
    <property type="evidence" value="ECO:0007669"/>
    <property type="project" value="InterPro"/>
</dbReference>
<accession>A0A4Q5ASF8</accession>
<dbReference type="Proteomes" id="UP000292382">
    <property type="component" value="Unassembled WGS sequence"/>
</dbReference>
<name>A0A4Q5ASF8_9BIFI</name>
<gene>
    <name evidence="4" type="ORF">PG2003B_1640</name>
</gene>
<evidence type="ECO:0000313" key="5">
    <source>
        <dbReference type="Proteomes" id="UP000292382"/>
    </source>
</evidence>
<dbReference type="EMBL" id="RYUW01000023">
    <property type="protein sequence ID" value="RYQ34735.1"/>
    <property type="molecule type" value="Genomic_DNA"/>
</dbReference>
<dbReference type="PANTHER" id="PTHR22901">
    <property type="entry name" value="SIALATE O-ACETYLESTERASE"/>
    <property type="match status" value="1"/>
</dbReference>
<evidence type="ECO:0000256" key="1">
    <source>
        <dbReference type="ARBA" id="ARBA00022801"/>
    </source>
</evidence>
<dbReference type="InterPro" id="IPR005181">
    <property type="entry name" value="SASA"/>
</dbReference>
<dbReference type="SUPFAM" id="SSF52266">
    <property type="entry name" value="SGNH hydrolase"/>
    <property type="match status" value="1"/>
</dbReference>
<keyword evidence="2" id="KW-0732">Signal</keyword>
<dbReference type="AlphaFoldDB" id="A0A4Q5ASF8"/>
<comment type="caution">
    <text evidence="4">The sequence shown here is derived from an EMBL/GenBank/DDBJ whole genome shotgun (WGS) entry which is preliminary data.</text>
</comment>
<evidence type="ECO:0000256" key="2">
    <source>
        <dbReference type="SAM" id="SignalP"/>
    </source>
</evidence>
<feature type="chain" id="PRO_5039261190" evidence="2">
    <location>
        <begin position="24"/>
        <end position="522"/>
    </location>
</feature>
<keyword evidence="1" id="KW-0378">Hydrolase</keyword>
<dbReference type="GO" id="GO:0005975">
    <property type="term" value="P:carbohydrate metabolic process"/>
    <property type="evidence" value="ECO:0007669"/>
    <property type="project" value="TreeGrafter"/>
</dbReference>
<protein>
    <submittedName>
        <fullName evidence="4">Sialic acid-specific 9-O-acetylesterase</fullName>
    </submittedName>
</protein>
<dbReference type="InterPro" id="IPR039329">
    <property type="entry name" value="SIAE"/>
</dbReference>
<evidence type="ECO:0000313" key="4">
    <source>
        <dbReference type="EMBL" id="RYQ34735.1"/>
    </source>
</evidence>
<proteinExistence type="predicted"/>
<feature type="domain" description="Sialate O-acetylesterase" evidence="3">
    <location>
        <begin position="145"/>
        <end position="354"/>
    </location>
</feature>
<dbReference type="Pfam" id="PF03629">
    <property type="entry name" value="SASA"/>
    <property type="match status" value="1"/>
</dbReference>
<dbReference type="Gene3D" id="3.40.50.1110">
    <property type="entry name" value="SGNH hydrolase"/>
    <property type="match status" value="1"/>
</dbReference>
<sequence>MLRRPTRCSFPRMLAMIIALCLAVLPAACGANPENARMARTGGSTAGAGTVSVRMQPYYAENMVLQRGSPITLTGLVACQDGDVDGSLLTATLSGNGARHTADVKVGNGRFTATIEPLLASARPYELTIAYDGQSVFHLDAVYVGDVFMAAGQSNMELNHQQYYGTAAKAQQNLESAFTLDYLPPLVDDAGIHFIRAAHDVTSADFPVDPVMRGAWMTCTDGDAQYLGYLPQLFAQRLRATEPNVPIGIIQTAWGGTPISRHGRNGDIYRNHIATLNGMRVAGVLWYQGCDDAWQMQNALDYESRFSTLINDYRTVFGDPDLPFLYVQLARWGKAQYTQYVRQAQLDTLTDTNLDSTRHLAMTVTIDTDKGTSSVIHPLGKDIIAARMADQWYAMRAGVAAPTGPLVQGARCTGDGEVALTFREGTAQGLRAMKPNYSLSASAATVATPTDASVEGFEVADASGTFHQATATIAGDTVTLRCDGVPRITQVRYLWAGEPHSDSLLYNARMLPASPFVLAVSA</sequence>